<name>A0A084WLR9_ANOSI</name>
<dbReference type="VEuPathDB" id="VectorBase:ASIC019422"/>
<dbReference type="AlphaFoldDB" id="A0A084WLR9"/>
<evidence type="ECO:0000313" key="1">
    <source>
        <dbReference type="EMBL" id="KFB51163.1"/>
    </source>
</evidence>
<proteinExistence type="predicted"/>
<dbReference type="EMBL" id="KE525351">
    <property type="protein sequence ID" value="KFB51163.1"/>
    <property type="molecule type" value="Genomic_DNA"/>
</dbReference>
<evidence type="ECO:0000313" key="3">
    <source>
        <dbReference type="Proteomes" id="UP000030765"/>
    </source>
</evidence>
<organism evidence="1">
    <name type="scientific">Anopheles sinensis</name>
    <name type="common">Mosquito</name>
    <dbReference type="NCBI Taxonomy" id="74873"/>
    <lineage>
        <taxon>Eukaryota</taxon>
        <taxon>Metazoa</taxon>
        <taxon>Ecdysozoa</taxon>
        <taxon>Arthropoda</taxon>
        <taxon>Hexapoda</taxon>
        <taxon>Insecta</taxon>
        <taxon>Pterygota</taxon>
        <taxon>Neoptera</taxon>
        <taxon>Endopterygota</taxon>
        <taxon>Diptera</taxon>
        <taxon>Nematocera</taxon>
        <taxon>Culicoidea</taxon>
        <taxon>Culicidae</taxon>
        <taxon>Anophelinae</taxon>
        <taxon>Anopheles</taxon>
    </lineage>
</organism>
<dbReference type="EMBL" id="ATLV01024272">
    <property type="status" value="NOT_ANNOTATED_CDS"/>
    <property type="molecule type" value="Genomic_DNA"/>
</dbReference>
<keyword evidence="3" id="KW-1185">Reference proteome</keyword>
<accession>A0A084WLR9</accession>
<dbReference type="EnsemblMetazoa" id="ASIC019422-RA">
    <property type="protein sequence ID" value="ASIC019422-PA"/>
    <property type="gene ID" value="ASIC019422"/>
</dbReference>
<protein>
    <submittedName>
        <fullName evidence="1 2">Uncharacterized protein</fullName>
    </submittedName>
</protein>
<dbReference type="Proteomes" id="UP000030765">
    <property type="component" value="Unassembled WGS sequence"/>
</dbReference>
<reference evidence="1 3" key="1">
    <citation type="journal article" date="2014" name="BMC Genomics">
        <title>Genome sequence of Anopheles sinensis provides insight into genetics basis of mosquito competence for malaria parasites.</title>
        <authorList>
            <person name="Zhou D."/>
            <person name="Zhang D."/>
            <person name="Ding G."/>
            <person name="Shi L."/>
            <person name="Hou Q."/>
            <person name="Ye Y."/>
            <person name="Xu Y."/>
            <person name="Zhou H."/>
            <person name="Xiong C."/>
            <person name="Li S."/>
            <person name="Yu J."/>
            <person name="Hong S."/>
            <person name="Yu X."/>
            <person name="Zou P."/>
            <person name="Chen C."/>
            <person name="Chang X."/>
            <person name="Wang W."/>
            <person name="Lv Y."/>
            <person name="Sun Y."/>
            <person name="Ma L."/>
            <person name="Shen B."/>
            <person name="Zhu C."/>
        </authorList>
    </citation>
    <scope>NUCLEOTIDE SEQUENCE [LARGE SCALE GENOMIC DNA]</scope>
</reference>
<evidence type="ECO:0000313" key="2">
    <source>
        <dbReference type="EnsemblMetazoa" id="ASIC019422-PA"/>
    </source>
</evidence>
<reference evidence="2" key="2">
    <citation type="submission" date="2020-05" db="UniProtKB">
        <authorList>
            <consortium name="EnsemblMetazoa"/>
        </authorList>
    </citation>
    <scope>IDENTIFICATION</scope>
</reference>
<gene>
    <name evidence="1" type="ORF">ZHAS_00019422</name>
</gene>
<sequence length="79" mass="9184">MENRREMRDPELRHSLRICWQHWPAVRFVYIARSSTSGAVTHSSPRLLVPIETIRLSLKGKVICGSMEFVWDEDKVCGN</sequence>